<accession>A0A088S6Q1</accession>
<gene>
    <name evidence="2" type="primary">NSP4</name>
</gene>
<name>A0A088S6Q1_9REOV</name>
<dbReference type="EMBL" id="KM099252">
    <property type="protein sequence ID" value="AIO05669.1"/>
    <property type="molecule type" value="Genomic_RNA"/>
</dbReference>
<reference evidence="2" key="1">
    <citation type="journal article" date="2015" name="Arch. Virol.">
        <title>Diversity of VP7, VP4, VP6, NSP2, NSP4, and NSP5 genes of porcine rotavirus C: phylogenetic analysis and description of potential new VP7, VP4, VP6, and NSP4 genotypes.</title>
        <authorList>
            <person name="Moutelikova R."/>
            <person name="Prodelalova J."/>
            <person name="Dufkova L."/>
        </authorList>
    </citation>
    <scope>NUCLEOTIDE SEQUENCE</scope>
    <source>
        <strain evidence="1">RVC/Pig-wt/CZE/P21/2013</strain>
        <strain evidence="2">RVC/Pig-wt/CZE/P44/2013</strain>
    </source>
</reference>
<dbReference type="EMBL" id="KM099251">
    <property type="protein sequence ID" value="AIO05668.1"/>
    <property type="molecule type" value="Genomic_RNA"/>
</dbReference>
<proteinExistence type="predicted"/>
<sequence>MEFINQTLFSDYVEGKIDTVPYILGIVLALTNGSRILKILNLLISLLRKLIITSKNVIGKFRNENGVNDHNNDIHKEYEEVMKQMREIKIHMTALFNNMHKDNIEWRMSESIRREKKREMKMNSAENEVKYKAEDVNICDNSGLETEVCL</sequence>
<evidence type="ECO:0000313" key="1">
    <source>
        <dbReference type="EMBL" id="AIO05668.1"/>
    </source>
</evidence>
<protein>
    <submittedName>
        <fullName evidence="2">NSP4</fullName>
    </submittedName>
</protein>
<evidence type="ECO:0000313" key="2">
    <source>
        <dbReference type="EMBL" id="AIO05669.1"/>
    </source>
</evidence>
<organism evidence="2">
    <name type="scientific">Porcine rotavirus C</name>
    <dbReference type="NCBI Taxonomy" id="10968"/>
    <lineage>
        <taxon>Viruses</taxon>
        <taxon>Riboviria</taxon>
        <taxon>Orthornavirae</taxon>
        <taxon>Duplornaviricota</taxon>
        <taxon>Resentoviricetes</taxon>
        <taxon>Reovirales</taxon>
        <taxon>Sedoreoviridae</taxon>
        <taxon>Rotavirus</taxon>
        <taxon>Rotavirus tritogastroenteritidis</taxon>
        <taxon>Rotavirus C</taxon>
    </lineage>
</organism>